<dbReference type="Proteomes" id="UP000006690">
    <property type="component" value="Chromosome"/>
</dbReference>
<evidence type="ECO:0000256" key="1">
    <source>
        <dbReference type="ARBA" id="ARBA00005695"/>
    </source>
</evidence>
<dbReference type="GO" id="GO:0042938">
    <property type="term" value="P:dipeptide transport"/>
    <property type="evidence" value="ECO:0007669"/>
    <property type="project" value="TreeGrafter"/>
</dbReference>
<evidence type="ECO:0000313" key="5">
    <source>
        <dbReference type="EMBL" id="BAK13058.1"/>
    </source>
</evidence>
<evidence type="ECO:0000256" key="3">
    <source>
        <dbReference type="SAM" id="SignalP"/>
    </source>
</evidence>
<evidence type="ECO:0000259" key="4">
    <source>
        <dbReference type="Pfam" id="PF00496"/>
    </source>
</evidence>
<accession>A0A0H3L569</accession>
<comment type="similarity">
    <text evidence="1">Belongs to the bacterial solute-binding protein 5 family.</text>
</comment>
<dbReference type="HOGENOM" id="CLU_017028_7_4_6"/>
<dbReference type="SUPFAM" id="SSF53850">
    <property type="entry name" value="Periplasmic binding protein-like II"/>
    <property type="match status" value="1"/>
</dbReference>
<feature type="signal peptide" evidence="3">
    <location>
        <begin position="1"/>
        <end position="29"/>
    </location>
</feature>
<dbReference type="OrthoDB" id="9801912at2"/>
<dbReference type="CDD" id="cd08512">
    <property type="entry name" value="PBP2_NikA_DppA_OppA_like_7"/>
    <property type="match status" value="1"/>
</dbReference>
<dbReference type="Gene3D" id="3.10.105.10">
    <property type="entry name" value="Dipeptide-binding Protein, Domain 3"/>
    <property type="match status" value="1"/>
</dbReference>
<dbReference type="InterPro" id="IPR039424">
    <property type="entry name" value="SBP_5"/>
</dbReference>
<feature type="chain" id="PRO_5002614259" evidence="3">
    <location>
        <begin position="30"/>
        <end position="521"/>
    </location>
</feature>
<protein>
    <submittedName>
        <fullName evidence="5">ABC transporter periplasmic-binding protein YddS YddS</fullName>
    </submittedName>
</protein>
<evidence type="ECO:0000256" key="2">
    <source>
        <dbReference type="ARBA" id="ARBA00022729"/>
    </source>
</evidence>
<dbReference type="PANTHER" id="PTHR30290:SF38">
    <property type="entry name" value="D,D-DIPEPTIDE-BINDING PERIPLASMIC PROTEIN DDPA-RELATED"/>
    <property type="match status" value="1"/>
</dbReference>
<dbReference type="EMBL" id="AP012032">
    <property type="protein sequence ID" value="BAK13058.1"/>
    <property type="molecule type" value="Genomic_DNA"/>
</dbReference>
<dbReference type="PANTHER" id="PTHR30290">
    <property type="entry name" value="PERIPLASMIC BINDING COMPONENT OF ABC TRANSPORTER"/>
    <property type="match status" value="1"/>
</dbReference>
<organism evidence="5 6">
    <name type="scientific">Pantoea ananatis (strain AJ13355)</name>
    <dbReference type="NCBI Taxonomy" id="932677"/>
    <lineage>
        <taxon>Bacteria</taxon>
        <taxon>Pseudomonadati</taxon>
        <taxon>Pseudomonadota</taxon>
        <taxon>Gammaproteobacteria</taxon>
        <taxon>Enterobacterales</taxon>
        <taxon>Erwiniaceae</taxon>
        <taxon>Pantoea</taxon>
    </lineage>
</organism>
<reference evidence="6" key="1">
    <citation type="journal article" date="2012" name="Appl. Microbiol. Biotechnol.">
        <title>The complete genome sequence of Pantoea ananatis AJ13355, an organism with great biotechnological potential.</title>
        <authorList>
            <person name="Hara Y."/>
            <person name="Kadotani N."/>
            <person name="Izui H."/>
            <person name="Katashkina J.I."/>
            <person name="Kuvaeva T.M."/>
            <person name="Andreeva I.G."/>
            <person name="Golubeva L.I."/>
            <person name="Malko D.B."/>
            <person name="Makeev V.J."/>
            <person name="Mashko S.V."/>
            <person name="Kozlov Y.I."/>
        </authorList>
    </citation>
    <scope>NUCLEOTIDE SEQUENCE [LARGE SCALE GENOMIC DNA]</scope>
    <source>
        <strain evidence="6">AJ13355</strain>
    </source>
</reference>
<proteinExistence type="inferred from homology"/>
<dbReference type="GO" id="GO:0043190">
    <property type="term" value="C:ATP-binding cassette (ABC) transporter complex"/>
    <property type="evidence" value="ECO:0007669"/>
    <property type="project" value="InterPro"/>
</dbReference>
<dbReference type="eggNOG" id="COG0747">
    <property type="taxonomic scope" value="Bacteria"/>
</dbReference>
<dbReference type="Pfam" id="PF00496">
    <property type="entry name" value="SBP_bac_5"/>
    <property type="match status" value="1"/>
</dbReference>
<dbReference type="InterPro" id="IPR030678">
    <property type="entry name" value="Peptide/Ni-bd"/>
</dbReference>
<feature type="domain" description="Solute-binding protein family 5" evidence="4">
    <location>
        <begin position="82"/>
        <end position="437"/>
    </location>
</feature>
<evidence type="ECO:0000313" key="6">
    <source>
        <dbReference type="Proteomes" id="UP000006690"/>
    </source>
</evidence>
<dbReference type="GO" id="GO:0030288">
    <property type="term" value="C:outer membrane-bounded periplasmic space"/>
    <property type="evidence" value="ECO:0007669"/>
    <property type="project" value="TreeGrafter"/>
</dbReference>
<dbReference type="KEGG" id="paj:PAJ_2978"/>
<dbReference type="RefSeq" id="WP_013027594.1">
    <property type="nucleotide sequence ID" value="NC_017531.2"/>
</dbReference>
<dbReference type="PIRSF" id="PIRSF002741">
    <property type="entry name" value="MppA"/>
    <property type="match status" value="1"/>
</dbReference>
<dbReference type="InterPro" id="IPR000914">
    <property type="entry name" value="SBP_5_dom"/>
</dbReference>
<keyword evidence="2 3" id="KW-0732">Signal</keyword>
<dbReference type="GO" id="GO:1904680">
    <property type="term" value="F:peptide transmembrane transporter activity"/>
    <property type="evidence" value="ECO:0007669"/>
    <property type="project" value="TreeGrafter"/>
</dbReference>
<gene>
    <name evidence="5" type="primary">yddS</name>
    <name evidence="5" type="ordered locus">PAJ_2978</name>
</gene>
<name>A0A0H3L569_PANAA</name>
<dbReference type="Gene3D" id="3.90.76.10">
    <property type="entry name" value="Dipeptide-binding Protein, Domain 1"/>
    <property type="match status" value="1"/>
</dbReference>
<dbReference type="PATRIC" id="fig|553.3.peg.288"/>
<dbReference type="AlphaFoldDB" id="A0A0H3L569"/>
<sequence length="521" mass="57709">MKMTHTAPGYFRPLLLAMTLAATTTSVLAAVPKDMLVIGKAADPQTLDPAVTIDNNDWTVTYPAYQRLIKYKTEDGKGSTDVEGDLAESWQSSEDGKVWTFKLRPGAAFADGSAVNAEAVKLSFERLLRIKQGPSEAFPSDLNVEVVDPLTVRFTLKTPFAPFLYTLANDGASIINPAVLKANAADDARSYLADHTAGSGAYMLQRWQKGQQLVLVPNPHFSGPKPAFKRVSVKIISESSARRLQLAKGDVDIADALPMDQFAALKKQNEVAVRDYPALRVTYLYLNNSKPPLNQPDLRRAISWATDYQGMVQGILGGNGKQMRGPIPEGMWGYDAKAMQYSFNLAKAKAEMDKVATKPQSLSFLYSDNDPNWEPIALSMQANLQAIGINVKLEKLANATMRERIGKADYDIAIGNWSPDFADPYMFMNYWFASDKKGLPGNRSFYSNPEVDALLKKAVSTTNQAERTADYQQAQNIVINDAAYVYLFQKNYQVAMNKSVKGYVFNPMLEQIFNIATMHKE</sequence>
<dbReference type="Gene3D" id="3.40.190.10">
    <property type="entry name" value="Periplasmic binding protein-like II"/>
    <property type="match status" value="1"/>
</dbReference>